<feature type="transmembrane region" description="Helical" evidence="5">
    <location>
        <begin position="392"/>
        <end position="409"/>
    </location>
</feature>
<evidence type="ECO:0000259" key="6">
    <source>
        <dbReference type="PROSITE" id="PS50850"/>
    </source>
</evidence>
<comment type="caution">
    <text evidence="7">The sequence shown here is derived from an EMBL/GenBank/DDBJ whole genome shotgun (WGS) entry which is preliminary data.</text>
</comment>
<dbReference type="InterPro" id="IPR053791">
    <property type="entry name" value="MFS_Tri12-like"/>
</dbReference>
<feature type="transmembrane region" description="Helical" evidence="5">
    <location>
        <begin position="282"/>
        <end position="301"/>
    </location>
</feature>
<feature type="transmembrane region" description="Helical" evidence="5">
    <location>
        <begin position="541"/>
        <end position="560"/>
    </location>
</feature>
<feature type="transmembrane region" description="Helical" evidence="5">
    <location>
        <begin position="146"/>
        <end position="166"/>
    </location>
</feature>
<sequence length="586" mass="62828">MAEKDVSHTSEVIENAAQAEERARERHRAAEFEAPMQHIQELNDAEHINLSWRSWLVVFVTCFAIMAQVFVVVAAGSVIAFIIRDLGDAPIAGWIIQGPLLMQSVLSPIVGRLSDVLDRKWLASLPPLIAFGGAVMSAKATSMSMLIGGGILIGTTLSTIAIVQAIPSEILPLKYRALANGFAFLGGAVGGLVGGLGAGGVTNRSPSGWRDIFWMQAAFHLATFLGLVLFYHPKKRSDDLKMTWKQIGWAIDPIGSSLFIVACTLLLLALDWTGGAYAWSNVHVAAPLGIGLGFLVLFCLYEWKGRDDGIVAHVFFKGSPNFALSVFSFAVEGWIFYSAVNSVTPQIILNLGFQTNAWKISIRQLSYQLISLFASIPISLYATKYKDLKTPLIVTFTVFLVVCICYATITPSMNHAQYGYNVLSGFGQSGPLTLIVALIQFTSPHAYLSTATGLGFSARAIGGAFGSAVLDAIINGKLKSYPDKVGNAAIEAGLPKSSVPALLTALSTGGAGLTDVPGINATIIGHTIDASHWAYAHAYRLAWASIIPFVVLALVGIWFLKGVKELMTEKVEATVEHVDQDAQVKA</sequence>
<evidence type="ECO:0000313" key="7">
    <source>
        <dbReference type="EMBL" id="KAJ9605818.1"/>
    </source>
</evidence>
<keyword evidence="2 5" id="KW-0812">Transmembrane</keyword>
<evidence type="ECO:0000313" key="8">
    <source>
        <dbReference type="Proteomes" id="UP001172673"/>
    </source>
</evidence>
<feature type="transmembrane region" description="Helical" evidence="5">
    <location>
        <begin position="212"/>
        <end position="231"/>
    </location>
</feature>
<dbReference type="InterPro" id="IPR020846">
    <property type="entry name" value="MFS_dom"/>
</dbReference>
<dbReference type="GO" id="GO:0005886">
    <property type="term" value="C:plasma membrane"/>
    <property type="evidence" value="ECO:0007669"/>
    <property type="project" value="TreeGrafter"/>
</dbReference>
<gene>
    <name evidence="7" type="ORF">H2200_009667</name>
</gene>
<dbReference type="Gene3D" id="1.20.1250.20">
    <property type="entry name" value="MFS general substrate transporter like domains"/>
    <property type="match status" value="1"/>
</dbReference>
<dbReference type="Proteomes" id="UP001172673">
    <property type="component" value="Unassembled WGS sequence"/>
</dbReference>
<evidence type="ECO:0000256" key="5">
    <source>
        <dbReference type="SAM" id="Phobius"/>
    </source>
</evidence>
<accession>A0AA38X337</accession>
<dbReference type="Pfam" id="PF07690">
    <property type="entry name" value="MFS_1"/>
    <property type="match status" value="1"/>
</dbReference>
<feature type="transmembrane region" description="Helical" evidence="5">
    <location>
        <begin position="55"/>
        <end position="83"/>
    </location>
</feature>
<feature type="domain" description="Major facilitator superfamily (MFS) profile" evidence="6">
    <location>
        <begin position="54"/>
        <end position="565"/>
    </location>
</feature>
<dbReference type="PROSITE" id="PS50850">
    <property type="entry name" value="MFS"/>
    <property type="match status" value="1"/>
</dbReference>
<feature type="transmembrane region" description="Helical" evidence="5">
    <location>
        <begin position="322"/>
        <end position="340"/>
    </location>
</feature>
<dbReference type="PANTHER" id="PTHR23501">
    <property type="entry name" value="MAJOR FACILITATOR SUPERFAMILY"/>
    <property type="match status" value="1"/>
</dbReference>
<name>A0AA38X337_9EURO</name>
<dbReference type="EMBL" id="JAPDRK010000015">
    <property type="protein sequence ID" value="KAJ9605818.1"/>
    <property type="molecule type" value="Genomic_DNA"/>
</dbReference>
<feature type="transmembrane region" description="Helical" evidence="5">
    <location>
        <begin position="251"/>
        <end position="270"/>
    </location>
</feature>
<evidence type="ECO:0000256" key="4">
    <source>
        <dbReference type="ARBA" id="ARBA00023136"/>
    </source>
</evidence>
<feature type="transmembrane region" description="Helical" evidence="5">
    <location>
        <begin position="360"/>
        <end position="380"/>
    </location>
</feature>
<keyword evidence="8" id="KW-1185">Reference proteome</keyword>
<reference evidence="7" key="1">
    <citation type="submission" date="2022-10" db="EMBL/GenBank/DDBJ databases">
        <title>Culturing micro-colonial fungi from biological soil crusts in the Mojave desert and describing Neophaeococcomyces mojavensis, and introducing the new genera and species Taxawa tesnikishii.</title>
        <authorList>
            <person name="Kurbessoian T."/>
            <person name="Stajich J.E."/>
        </authorList>
    </citation>
    <scope>NUCLEOTIDE SEQUENCE</scope>
    <source>
        <strain evidence="7">TK_41</strain>
    </source>
</reference>
<proteinExistence type="predicted"/>
<dbReference type="SUPFAM" id="SSF103473">
    <property type="entry name" value="MFS general substrate transporter"/>
    <property type="match status" value="1"/>
</dbReference>
<dbReference type="GO" id="GO:0022857">
    <property type="term" value="F:transmembrane transporter activity"/>
    <property type="evidence" value="ECO:0007669"/>
    <property type="project" value="InterPro"/>
</dbReference>
<evidence type="ECO:0000256" key="2">
    <source>
        <dbReference type="ARBA" id="ARBA00022692"/>
    </source>
</evidence>
<dbReference type="AlphaFoldDB" id="A0AA38X337"/>
<organism evidence="7 8">
    <name type="scientific">Cladophialophora chaetospira</name>
    <dbReference type="NCBI Taxonomy" id="386627"/>
    <lineage>
        <taxon>Eukaryota</taxon>
        <taxon>Fungi</taxon>
        <taxon>Dikarya</taxon>
        <taxon>Ascomycota</taxon>
        <taxon>Pezizomycotina</taxon>
        <taxon>Eurotiomycetes</taxon>
        <taxon>Chaetothyriomycetidae</taxon>
        <taxon>Chaetothyriales</taxon>
        <taxon>Herpotrichiellaceae</taxon>
        <taxon>Cladophialophora</taxon>
    </lineage>
</organism>
<dbReference type="PANTHER" id="PTHR23501:SF195">
    <property type="entry name" value="PEP5"/>
    <property type="match status" value="1"/>
</dbReference>
<dbReference type="InterPro" id="IPR011701">
    <property type="entry name" value="MFS"/>
</dbReference>
<keyword evidence="4 5" id="KW-0472">Membrane</keyword>
<dbReference type="InterPro" id="IPR036259">
    <property type="entry name" value="MFS_trans_sf"/>
</dbReference>
<dbReference type="CDD" id="cd06179">
    <property type="entry name" value="MFS_TRI12_like"/>
    <property type="match status" value="1"/>
</dbReference>
<evidence type="ECO:0000256" key="3">
    <source>
        <dbReference type="ARBA" id="ARBA00022989"/>
    </source>
</evidence>
<comment type="subcellular location">
    <subcellularLocation>
        <location evidence="1">Membrane</location>
        <topology evidence="1">Multi-pass membrane protein</topology>
    </subcellularLocation>
</comment>
<keyword evidence="3 5" id="KW-1133">Transmembrane helix</keyword>
<evidence type="ECO:0000256" key="1">
    <source>
        <dbReference type="ARBA" id="ARBA00004141"/>
    </source>
</evidence>
<feature type="transmembrane region" description="Helical" evidence="5">
    <location>
        <begin position="178"/>
        <end position="200"/>
    </location>
</feature>
<protein>
    <recommendedName>
        <fullName evidence="6">Major facilitator superfamily (MFS) profile domain-containing protein</fullName>
    </recommendedName>
</protein>